<evidence type="ECO:0000313" key="3">
    <source>
        <dbReference type="Proteomes" id="UP001055439"/>
    </source>
</evidence>
<keyword evidence="3" id="KW-1185">Reference proteome</keyword>
<organism evidence="2 3">
    <name type="scientific">Musa troglodytarum</name>
    <name type="common">fe'i banana</name>
    <dbReference type="NCBI Taxonomy" id="320322"/>
    <lineage>
        <taxon>Eukaryota</taxon>
        <taxon>Viridiplantae</taxon>
        <taxon>Streptophyta</taxon>
        <taxon>Embryophyta</taxon>
        <taxon>Tracheophyta</taxon>
        <taxon>Spermatophyta</taxon>
        <taxon>Magnoliopsida</taxon>
        <taxon>Liliopsida</taxon>
        <taxon>Zingiberales</taxon>
        <taxon>Musaceae</taxon>
        <taxon>Musa</taxon>
    </lineage>
</organism>
<accession>A0A9E7HBH1</accession>
<dbReference type="Proteomes" id="UP001055439">
    <property type="component" value="Chromosome 8"/>
</dbReference>
<proteinExistence type="predicted"/>
<feature type="transmembrane region" description="Helical" evidence="1">
    <location>
        <begin position="53"/>
        <end position="80"/>
    </location>
</feature>
<gene>
    <name evidence="2" type="ORF">MUK42_17152</name>
</gene>
<dbReference type="AlphaFoldDB" id="A0A9E7HBH1"/>
<protein>
    <submittedName>
        <fullName evidence="2">Uncharacterized protein</fullName>
    </submittedName>
</protein>
<evidence type="ECO:0000313" key="2">
    <source>
        <dbReference type="EMBL" id="URE30130.1"/>
    </source>
</evidence>
<keyword evidence="1" id="KW-1133">Transmembrane helix</keyword>
<keyword evidence="1" id="KW-0812">Transmembrane</keyword>
<name>A0A9E7HBH1_9LILI</name>
<keyword evidence="1" id="KW-0472">Membrane</keyword>
<sequence>MAHKSRAITKHYRQEKHFNLPLKWRLLPFDKLEILEKSPCKEGFVVARGLEQWGLFLGVQFAIFRGSPLVCVFVVLGVAWSPSGLAKSASIMNARLGFFEDSCLTLETLTWILGRLPRLDYKLHPSGVLVDLDLCCCGWRMRNGLASDLVPLLSSSTKVSNAIERHGFGGLLADHTVSFSAQPASRH</sequence>
<dbReference type="EMBL" id="CP097510">
    <property type="protein sequence ID" value="URE30130.1"/>
    <property type="molecule type" value="Genomic_DNA"/>
</dbReference>
<reference evidence="2" key="1">
    <citation type="submission" date="2022-05" db="EMBL/GenBank/DDBJ databases">
        <title>The Musa troglodytarum L. genome provides insights into the mechanism of non-climacteric behaviour and enrichment of carotenoids.</title>
        <authorList>
            <person name="Wang J."/>
        </authorList>
    </citation>
    <scope>NUCLEOTIDE SEQUENCE</scope>
    <source>
        <tissue evidence="2">Leaf</tissue>
    </source>
</reference>
<evidence type="ECO:0000256" key="1">
    <source>
        <dbReference type="SAM" id="Phobius"/>
    </source>
</evidence>